<dbReference type="Gene3D" id="3.40.50.720">
    <property type="entry name" value="NAD(P)-binding Rossmann-like Domain"/>
    <property type="match status" value="1"/>
</dbReference>
<name>A0AAV1E7A0_OLDCO</name>
<dbReference type="PANTHER" id="PTHR10366:SF776">
    <property type="entry name" value="NAD(P)-BINDING ROSSMANN-FOLD SUPERFAMILY PROTEIN"/>
    <property type="match status" value="1"/>
</dbReference>
<dbReference type="EMBL" id="OX459125">
    <property type="protein sequence ID" value="CAI9115300.1"/>
    <property type="molecule type" value="Genomic_DNA"/>
</dbReference>
<keyword evidence="1" id="KW-0521">NADP</keyword>
<proteinExistence type="predicted"/>
<sequence length="323" mass="36033">MFMEQQQNRIVCVTGAGGFVASWLVELLLSRNYSVVGTVRDPDNEKYAHLKKLGSKENQLKLVKADFLDYRSISAAINGCHGVFHVASPVPSSSVSNPQVELIEPAVNGTHNVLKSCSESNIKRVVVVSSVGAVMMNPSWPEDQVKDESCWSDKDYCKSANIWYSYSKTVAEMLAFEYAKATGLNVITLLPSLVLGPLLQQDANASSLIVIKLMTEGCEEVENKARPTVDVRDVAEALLLLYEKPEAEGRYICTSHPCSDGELVDILRKHYPSDKYPKRFTELKRENLSSEKLQKLGWRYRPLEETIIDSVESYKHAGILSNK</sequence>
<dbReference type="InterPro" id="IPR001509">
    <property type="entry name" value="Epimerase_deHydtase"/>
</dbReference>
<reference evidence="4" key="1">
    <citation type="submission" date="2023-03" db="EMBL/GenBank/DDBJ databases">
        <authorList>
            <person name="Julca I."/>
        </authorList>
    </citation>
    <scope>NUCLEOTIDE SEQUENCE</scope>
</reference>
<evidence type="ECO:0000313" key="4">
    <source>
        <dbReference type="EMBL" id="CAI9115300.1"/>
    </source>
</evidence>
<dbReference type="AlphaFoldDB" id="A0AAV1E7A0"/>
<evidence type="ECO:0000256" key="2">
    <source>
        <dbReference type="ARBA" id="ARBA00023002"/>
    </source>
</evidence>
<dbReference type="Proteomes" id="UP001161247">
    <property type="component" value="Chromosome 8"/>
</dbReference>
<dbReference type="CDD" id="cd08958">
    <property type="entry name" value="FR_SDR_e"/>
    <property type="match status" value="1"/>
</dbReference>
<evidence type="ECO:0000259" key="3">
    <source>
        <dbReference type="Pfam" id="PF01370"/>
    </source>
</evidence>
<dbReference type="GO" id="GO:0016616">
    <property type="term" value="F:oxidoreductase activity, acting on the CH-OH group of donors, NAD or NADP as acceptor"/>
    <property type="evidence" value="ECO:0007669"/>
    <property type="project" value="TreeGrafter"/>
</dbReference>
<keyword evidence="2" id="KW-0560">Oxidoreductase</keyword>
<keyword evidence="5" id="KW-1185">Reference proteome</keyword>
<organism evidence="4 5">
    <name type="scientific">Oldenlandia corymbosa var. corymbosa</name>
    <dbReference type="NCBI Taxonomy" id="529605"/>
    <lineage>
        <taxon>Eukaryota</taxon>
        <taxon>Viridiplantae</taxon>
        <taxon>Streptophyta</taxon>
        <taxon>Embryophyta</taxon>
        <taxon>Tracheophyta</taxon>
        <taxon>Spermatophyta</taxon>
        <taxon>Magnoliopsida</taxon>
        <taxon>eudicotyledons</taxon>
        <taxon>Gunneridae</taxon>
        <taxon>Pentapetalae</taxon>
        <taxon>asterids</taxon>
        <taxon>lamiids</taxon>
        <taxon>Gentianales</taxon>
        <taxon>Rubiaceae</taxon>
        <taxon>Rubioideae</taxon>
        <taxon>Spermacoceae</taxon>
        <taxon>Hedyotis-Oldenlandia complex</taxon>
        <taxon>Oldenlandia</taxon>
    </lineage>
</organism>
<gene>
    <name evidence="4" type="ORF">OLC1_LOCUS21858</name>
</gene>
<feature type="domain" description="NAD-dependent epimerase/dehydratase" evidence="3">
    <location>
        <begin position="11"/>
        <end position="248"/>
    </location>
</feature>
<dbReference type="InterPro" id="IPR050425">
    <property type="entry name" value="NAD(P)_dehydrat-like"/>
</dbReference>
<dbReference type="Pfam" id="PF01370">
    <property type="entry name" value="Epimerase"/>
    <property type="match status" value="1"/>
</dbReference>
<evidence type="ECO:0000313" key="5">
    <source>
        <dbReference type="Proteomes" id="UP001161247"/>
    </source>
</evidence>
<evidence type="ECO:0000256" key="1">
    <source>
        <dbReference type="ARBA" id="ARBA00022857"/>
    </source>
</evidence>
<dbReference type="SUPFAM" id="SSF51735">
    <property type="entry name" value="NAD(P)-binding Rossmann-fold domains"/>
    <property type="match status" value="1"/>
</dbReference>
<dbReference type="InterPro" id="IPR036291">
    <property type="entry name" value="NAD(P)-bd_dom_sf"/>
</dbReference>
<dbReference type="PANTHER" id="PTHR10366">
    <property type="entry name" value="NAD DEPENDENT EPIMERASE/DEHYDRATASE"/>
    <property type="match status" value="1"/>
</dbReference>
<dbReference type="FunFam" id="3.40.50.720:FF:000219">
    <property type="entry name" value="Cinnamoyl-CoA reductase 1"/>
    <property type="match status" value="1"/>
</dbReference>
<accession>A0AAV1E7A0</accession>
<protein>
    <submittedName>
        <fullName evidence="4">OLC1v1016168C1</fullName>
    </submittedName>
</protein>